<dbReference type="EMBL" id="QXGE01003344">
    <property type="protein sequence ID" value="KAE9275602.1"/>
    <property type="molecule type" value="Genomic_DNA"/>
</dbReference>
<dbReference type="EMBL" id="QXGC01003438">
    <property type="protein sequence ID" value="KAE9175705.1"/>
    <property type="molecule type" value="Genomic_DNA"/>
</dbReference>
<protein>
    <recommendedName>
        <fullName evidence="19">Reverse transcriptase RNase H-like domain-containing protein</fullName>
    </recommendedName>
</protein>
<evidence type="ECO:0000313" key="6">
    <source>
        <dbReference type="EMBL" id="KAE9171216.1"/>
    </source>
</evidence>
<evidence type="ECO:0000313" key="17">
    <source>
        <dbReference type="Proteomes" id="UP000476176"/>
    </source>
</evidence>
<dbReference type="Proteomes" id="UP000441208">
    <property type="component" value="Unassembled WGS sequence"/>
</dbReference>
<dbReference type="Proteomes" id="UP000476176">
    <property type="component" value="Unassembled WGS sequence"/>
</dbReference>
<dbReference type="EMBL" id="QXGB01003362">
    <property type="protein sequence ID" value="KAE9171216.1"/>
    <property type="molecule type" value="Genomic_DNA"/>
</dbReference>
<evidence type="ECO:0000313" key="3">
    <source>
        <dbReference type="EMBL" id="KAE9063938.1"/>
    </source>
</evidence>
<dbReference type="EMBL" id="QXFX01004472">
    <property type="protein sequence ID" value="KAE9063938.1"/>
    <property type="molecule type" value="Genomic_DNA"/>
</dbReference>
<evidence type="ECO:0000313" key="9">
    <source>
        <dbReference type="EMBL" id="KAE9275602.1"/>
    </source>
</evidence>
<dbReference type="Proteomes" id="UP000437068">
    <property type="component" value="Unassembled WGS sequence"/>
</dbReference>
<evidence type="ECO:0000313" key="18">
    <source>
        <dbReference type="Proteomes" id="UP000488956"/>
    </source>
</evidence>
<accession>A0A6A3Q581</accession>
<organism evidence="4 15">
    <name type="scientific">Phytophthora fragariae</name>
    <dbReference type="NCBI Taxonomy" id="53985"/>
    <lineage>
        <taxon>Eukaryota</taxon>
        <taxon>Sar</taxon>
        <taxon>Stramenopiles</taxon>
        <taxon>Oomycota</taxon>
        <taxon>Peronosporomycetes</taxon>
        <taxon>Peronosporales</taxon>
        <taxon>Peronosporaceae</taxon>
        <taxon>Phytophthora</taxon>
    </lineage>
</organism>
<evidence type="ECO:0000313" key="12">
    <source>
        <dbReference type="Proteomes" id="UP000437068"/>
    </source>
</evidence>
<dbReference type="EMBL" id="QXGA01003258">
    <property type="protein sequence ID" value="KAE9085483.1"/>
    <property type="molecule type" value="Genomic_DNA"/>
</dbReference>
<evidence type="ECO:0000313" key="15">
    <source>
        <dbReference type="Proteomes" id="UP000441208"/>
    </source>
</evidence>
<dbReference type="EMBL" id="QXGF01003358">
    <property type="protein sequence ID" value="KAE8921756.1"/>
    <property type="molecule type" value="Genomic_DNA"/>
</dbReference>
<evidence type="ECO:0000313" key="7">
    <source>
        <dbReference type="EMBL" id="KAE9175705.1"/>
    </source>
</evidence>
<name>A0A6A3Q581_9STRA</name>
<dbReference type="AlphaFoldDB" id="A0A6A3Q581"/>
<evidence type="ECO:0000313" key="16">
    <source>
        <dbReference type="Proteomes" id="UP000460718"/>
    </source>
</evidence>
<dbReference type="Proteomes" id="UP000440367">
    <property type="component" value="Unassembled WGS sequence"/>
</dbReference>
<evidence type="ECO:0000313" key="11">
    <source>
        <dbReference type="Proteomes" id="UP000433483"/>
    </source>
</evidence>
<gene>
    <name evidence="9" type="ORF">PF001_g26504</name>
    <name evidence="8" type="ORF">PF002_g27966</name>
    <name evidence="7" type="ORF">PF004_g26304</name>
    <name evidence="6" type="ORF">PF005_g27236</name>
    <name evidence="5" type="ORF">PF006_g26247</name>
    <name evidence="4" type="ORF">PF007_g27321</name>
    <name evidence="1" type="ORF">PF009_g27973</name>
    <name evidence="3" type="ORF">PF010_g28800</name>
    <name evidence="2" type="ORF">PF011_g28290</name>
</gene>
<evidence type="ECO:0000313" key="2">
    <source>
        <dbReference type="EMBL" id="KAE8965430.1"/>
    </source>
</evidence>
<evidence type="ECO:0000313" key="1">
    <source>
        <dbReference type="EMBL" id="KAE8921756.1"/>
    </source>
</evidence>
<dbReference type="Proteomes" id="UP000433483">
    <property type="component" value="Unassembled WGS sequence"/>
</dbReference>
<evidence type="ECO:0000313" key="10">
    <source>
        <dbReference type="Proteomes" id="UP000429523"/>
    </source>
</evidence>
<evidence type="ECO:0000313" key="4">
    <source>
        <dbReference type="EMBL" id="KAE9069432.1"/>
    </source>
</evidence>
<dbReference type="Proteomes" id="UP000460718">
    <property type="component" value="Unassembled WGS sequence"/>
</dbReference>
<reference evidence="10 11" key="1">
    <citation type="submission" date="2018-08" db="EMBL/GenBank/DDBJ databases">
        <title>Genomic investigation of the strawberry pathogen Phytophthora fragariae indicates pathogenicity is determined by transcriptional variation in three key races.</title>
        <authorList>
            <person name="Adams T.M."/>
            <person name="Armitage A.D."/>
            <person name="Sobczyk M.K."/>
            <person name="Bates H.J."/>
            <person name="Dunwell J.M."/>
            <person name="Nellist C.F."/>
            <person name="Harrison R.J."/>
        </authorList>
    </citation>
    <scope>NUCLEOTIDE SEQUENCE [LARGE SCALE GENOMIC DNA]</scope>
    <source>
        <strain evidence="9 12">A4</strain>
        <strain evidence="8 13">BC-1</strain>
        <strain evidence="7 17">BC-23</strain>
        <strain evidence="6 11">NOV-27</strain>
        <strain evidence="5 14">NOV-5</strain>
        <strain evidence="4 15">NOV-71</strain>
        <strain evidence="1 10">NOV-9</strain>
        <strain evidence="3 18">ONT-3</strain>
        <strain evidence="2 16">SCRP245</strain>
    </source>
</reference>
<evidence type="ECO:0000313" key="14">
    <source>
        <dbReference type="Proteomes" id="UP000440732"/>
    </source>
</evidence>
<evidence type="ECO:0000313" key="13">
    <source>
        <dbReference type="Proteomes" id="UP000440367"/>
    </source>
</evidence>
<dbReference type="EMBL" id="QXFZ01003382">
    <property type="protein sequence ID" value="KAE9069432.1"/>
    <property type="molecule type" value="Genomic_DNA"/>
</dbReference>
<comment type="caution">
    <text evidence="4">The sequence shown here is derived from an EMBL/GenBank/DDBJ whole genome shotgun (WGS) entry which is preliminary data.</text>
</comment>
<dbReference type="Proteomes" id="UP000488956">
    <property type="component" value="Unassembled WGS sequence"/>
</dbReference>
<sequence length="103" mass="12166">MSFMDSYLVYERRIRSLNTGTKLGQLRLMPLSSCIEHKTPLRICDYELQRPELEVTEEMWKVYFLKGRRSDTRDYARLAAAMRSLTMNTKLWWSGIGQNLVEA</sequence>
<evidence type="ECO:0008006" key="19">
    <source>
        <dbReference type="Google" id="ProtNLM"/>
    </source>
</evidence>
<keyword evidence="11" id="KW-1185">Reference proteome</keyword>
<dbReference type="EMBL" id="QXGD01003297">
    <property type="protein sequence ID" value="KAE9178870.1"/>
    <property type="molecule type" value="Genomic_DNA"/>
</dbReference>
<dbReference type="OrthoDB" id="122031at2759"/>
<dbReference type="Proteomes" id="UP000429523">
    <property type="component" value="Unassembled WGS sequence"/>
</dbReference>
<proteinExistence type="predicted"/>
<evidence type="ECO:0000313" key="8">
    <source>
        <dbReference type="EMBL" id="KAE9178870.1"/>
    </source>
</evidence>
<dbReference type="Proteomes" id="UP000440732">
    <property type="component" value="Unassembled WGS sequence"/>
</dbReference>
<dbReference type="EMBL" id="QXFW01004506">
    <property type="protein sequence ID" value="KAE8965430.1"/>
    <property type="molecule type" value="Genomic_DNA"/>
</dbReference>
<evidence type="ECO:0000313" key="5">
    <source>
        <dbReference type="EMBL" id="KAE9085483.1"/>
    </source>
</evidence>